<keyword evidence="10" id="KW-0472">Membrane</keyword>
<evidence type="ECO:0000256" key="5">
    <source>
        <dbReference type="ARBA" id="ARBA00022475"/>
    </source>
</evidence>
<evidence type="ECO:0000313" key="15">
    <source>
        <dbReference type="Proteomes" id="UP000187266"/>
    </source>
</evidence>
<dbReference type="GO" id="GO:0046677">
    <property type="term" value="P:response to antibiotic"/>
    <property type="evidence" value="ECO:0007669"/>
    <property type="project" value="UniProtKB-KW"/>
</dbReference>
<dbReference type="InterPro" id="IPR022791">
    <property type="entry name" value="L-PG_synthase/AglD"/>
</dbReference>
<comment type="similarity">
    <text evidence="2">Belongs to the LPG synthase family.</text>
</comment>
<sequence>MSEAEASVSPGSWSRLKALAPYLVTGLLFAAGIYALYHLLKPVEFRDVMDHVRATPWGVLLAALAATLASYGALIGYDWSALRYIGKPLPLPTVALGGFLGYAFGNTIGAGAISGGAVRYRIYSSMGLTGYDIAGVALFASLAYGLGATIIGFGALLVHPAALASLTSLNPHVLRWISGLVLIALIGVLATLSIRRASVEWRGIRLDAPSPGLMSAQLGFTVLDMALAGCALYLLLPPNDLGFAAFMAVFAAAMMAGVLSHVPGGVGVFESVIIAALPAGVPIEQAAAGLLLFRLTYYLVPFGLALLTLALVELRMAMGPLRDTQIRDLAPIFKAVSSIVPLAMSAMIFASGVYMLFSAVIPALTDVAEEMELLMPLAMIEGGALLSSIVGAALIVLAHGLLRRVEGAWWLATASLAGGVAAALLNGWDLDRAGLMLLALLILLPCRREFYRSARLTRDALSPRWILLMSCVLLATLGIFFFSFKATPYAHELWWQFAVDERAPRSMRAGLVGSIVVALWALIYALRPPRPRQRPTSQDEIARALAVIDAQDNPDANFALTGDKCLLFSSTGRSFLMYGVQGRSWIALGDPVGDPDEADQLAWDFFDAASAANARPVFYEASARFLPLWIEMGLSLYKMGEEAIVPLSGFNLEGGSRKRLRTTANRARRDGMDFHVIEPPAPDAALAELKRISDDWLDAKNSREKQFSVGRFDADYLRRSPIAVVTWNGSTVGFANILATATGKRATIDLMRHTADAPGGMMEFLFIELILYLRDRGFEEFSLGMAPLAGLDSRRGGRWTTRMGALVYRHGRHFYNFEGLRQFKDKFDPQWQAKFLVVPPRANVLLVAADAAALIGGGLRAAVTKRG</sequence>
<comment type="catalytic activity">
    <reaction evidence="13">
        <text>L-lysyl-tRNA(Lys) + a 1,2-diacyl-sn-glycero-3-phospho-(1'-sn-glycerol) = a 1,2-diacyl-sn-glycero-3-phospho-1'-(3'-O-L-lysyl)-sn-glycerol + tRNA(Lys)</text>
        <dbReference type="Rhea" id="RHEA:10668"/>
        <dbReference type="Rhea" id="RHEA-COMP:9696"/>
        <dbReference type="Rhea" id="RHEA-COMP:9697"/>
        <dbReference type="ChEBI" id="CHEBI:64716"/>
        <dbReference type="ChEBI" id="CHEBI:75792"/>
        <dbReference type="ChEBI" id="CHEBI:78442"/>
        <dbReference type="ChEBI" id="CHEBI:78529"/>
        <dbReference type="EC" id="2.3.2.3"/>
    </reaction>
</comment>
<gene>
    <name evidence="14" type="ORF">BV394_04525</name>
</gene>
<dbReference type="PANTHER" id="PTHR34697">
    <property type="entry name" value="PHOSPHATIDYLGLYCEROL LYSYLTRANSFERASE"/>
    <property type="match status" value="1"/>
</dbReference>
<evidence type="ECO:0000256" key="13">
    <source>
        <dbReference type="ARBA" id="ARBA00047540"/>
    </source>
</evidence>
<evidence type="ECO:0000256" key="8">
    <source>
        <dbReference type="ARBA" id="ARBA00022989"/>
    </source>
</evidence>
<name>A0A1U7DGL1_9RHOB</name>
<accession>A0A2M9DEX6</accession>
<evidence type="ECO:0000256" key="7">
    <source>
        <dbReference type="ARBA" id="ARBA00022692"/>
    </source>
</evidence>
<keyword evidence="8" id="KW-1133">Transmembrane helix</keyword>
<dbReference type="NCBIfam" id="NF033480">
    <property type="entry name" value="bifunc_MprF"/>
    <property type="match status" value="1"/>
</dbReference>
<dbReference type="GO" id="GO:0050071">
    <property type="term" value="F:phosphatidylglycerol lysyltransferase activity"/>
    <property type="evidence" value="ECO:0007669"/>
    <property type="project" value="UniProtKB-EC"/>
</dbReference>
<dbReference type="Pfam" id="PF09924">
    <property type="entry name" value="LPG_synthase_C"/>
    <property type="match status" value="1"/>
</dbReference>
<evidence type="ECO:0000256" key="10">
    <source>
        <dbReference type="ARBA" id="ARBA00023136"/>
    </source>
</evidence>
<dbReference type="Proteomes" id="UP000187266">
    <property type="component" value="Chromosome"/>
</dbReference>
<keyword evidence="9" id="KW-0443">Lipid metabolism</keyword>
<accession>A0A1U7DGL1</accession>
<evidence type="ECO:0000256" key="2">
    <source>
        <dbReference type="ARBA" id="ARBA00008627"/>
    </source>
</evidence>
<evidence type="ECO:0000256" key="6">
    <source>
        <dbReference type="ARBA" id="ARBA00022679"/>
    </source>
</evidence>
<dbReference type="EC" id="2.3.2.3" evidence="3"/>
<evidence type="ECO:0000256" key="1">
    <source>
        <dbReference type="ARBA" id="ARBA00004651"/>
    </source>
</evidence>
<proteinExistence type="inferred from homology"/>
<dbReference type="InterPro" id="IPR016181">
    <property type="entry name" value="Acyl_CoA_acyltransferase"/>
</dbReference>
<dbReference type="RefSeq" id="WP_076979098.1">
    <property type="nucleotide sequence ID" value="NZ_CP019124.1"/>
</dbReference>
<evidence type="ECO:0000256" key="4">
    <source>
        <dbReference type="ARBA" id="ARBA00021546"/>
    </source>
</evidence>
<evidence type="ECO:0000256" key="9">
    <source>
        <dbReference type="ARBA" id="ARBA00023098"/>
    </source>
</evidence>
<dbReference type="PANTHER" id="PTHR34697:SF2">
    <property type="entry name" value="PHOSPHATIDYLGLYCEROL LYSYLTRANSFERASE"/>
    <property type="match status" value="1"/>
</dbReference>
<reference evidence="14 15" key="1">
    <citation type="submission" date="2017-01" db="EMBL/GenBank/DDBJ databases">
        <title>Genomic analysis of Xuhuaishuia manganoxidans DY6-4.</title>
        <authorList>
            <person name="Wang X."/>
        </authorList>
    </citation>
    <scope>NUCLEOTIDE SEQUENCE [LARGE SCALE GENOMIC DNA]</scope>
    <source>
        <strain evidence="14 15">DY6-4</strain>
    </source>
</reference>
<keyword evidence="6" id="KW-0808">Transferase</keyword>
<evidence type="ECO:0000313" key="14">
    <source>
        <dbReference type="EMBL" id="APX89075.1"/>
    </source>
</evidence>
<dbReference type="InterPro" id="IPR051211">
    <property type="entry name" value="PG_lysyltransferase"/>
</dbReference>
<dbReference type="SUPFAM" id="SSF55729">
    <property type="entry name" value="Acyl-CoA N-acyltransferases (Nat)"/>
    <property type="match status" value="1"/>
</dbReference>
<dbReference type="OrthoDB" id="145485at2"/>
<dbReference type="STRING" id="1267768.BV394_04525"/>
<keyword evidence="7" id="KW-0812">Transmembrane</keyword>
<organism evidence="14 15">
    <name type="scientific">Brevirhabdus pacifica</name>
    <dbReference type="NCBI Taxonomy" id="1267768"/>
    <lineage>
        <taxon>Bacteria</taxon>
        <taxon>Pseudomonadati</taxon>
        <taxon>Pseudomonadota</taxon>
        <taxon>Alphaproteobacteria</taxon>
        <taxon>Rhodobacterales</taxon>
        <taxon>Paracoccaceae</taxon>
        <taxon>Brevirhabdus</taxon>
    </lineage>
</organism>
<dbReference type="EMBL" id="CP019124">
    <property type="protein sequence ID" value="APX89075.1"/>
    <property type="molecule type" value="Genomic_DNA"/>
</dbReference>
<dbReference type="GO" id="GO:0005886">
    <property type="term" value="C:plasma membrane"/>
    <property type="evidence" value="ECO:0007669"/>
    <property type="project" value="UniProtKB-SubCell"/>
</dbReference>
<evidence type="ECO:0000256" key="3">
    <source>
        <dbReference type="ARBA" id="ARBA00012014"/>
    </source>
</evidence>
<protein>
    <recommendedName>
        <fullName evidence="4">Phosphatidylglycerol lysyltransferase</fullName>
        <ecNumber evidence="3">2.3.2.3</ecNumber>
    </recommendedName>
    <alternativeName>
        <fullName evidence="12">Lysylphosphatidylglycerol synthase</fullName>
    </alternativeName>
</protein>
<dbReference type="InterPro" id="IPR024320">
    <property type="entry name" value="LPG_synthase_C"/>
</dbReference>
<dbReference type="AlphaFoldDB" id="A0A1U7DGL1"/>
<keyword evidence="11" id="KW-0046">Antibiotic resistance</keyword>
<dbReference type="GO" id="GO:0055091">
    <property type="term" value="P:phospholipid homeostasis"/>
    <property type="evidence" value="ECO:0007669"/>
    <property type="project" value="TreeGrafter"/>
</dbReference>
<comment type="subcellular location">
    <subcellularLocation>
        <location evidence="1">Cell membrane</location>
        <topology evidence="1">Multi-pass membrane protein</topology>
    </subcellularLocation>
</comment>
<dbReference type="GO" id="GO:0006629">
    <property type="term" value="P:lipid metabolic process"/>
    <property type="evidence" value="ECO:0007669"/>
    <property type="project" value="UniProtKB-KW"/>
</dbReference>
<keyword evidence="5" id="KW-1003">Cell membrane</keyword>
<dbReference type="Pfam" id="PF03706">
    <property type="entry name" value="LPG_synthase_TM"/>
    <property type="match status" value="1"/>
</dbReference>
<keyword evidence="15" id="KW-1185">Reference proteome</keyword>
<evidence type="ECO:0000256" key="12">
    <source>
        <dbReference type="ARBA" id="ARBA00031899"/>
    </source>
</evidence>
<evidence type="ECO:0000256" key="11">
    <source>
        <dbReference type="ARBA" id="ARBA00023251"/>
    </source>
</evidence>